<comment type="caution">
    <text evidence="1">The sequence shown here is derived from an EMBL/GenBank/DDBJ whole genome shotgun (WGS) entry which is preliminary data.</text>
</comment>
<dbReference type="Proteomes" id="UP000824219">
    <property type="component" value="Linkage Group LG07"/>
</dbReference>
<proteinExistence type="predicted"/>
<evidence type="ECO:0000313" key="2">
    <source>
        <dbReference type="Proteomes" id="UP000824219"/>
    </source>
</evidence>
<sequence length="96" mass="10744">MGNCDFEGAGGFVLRVSATFTRSARGETAQLHFALGGLFFWGEENNVYNEKQAASQLNPSRITRWWWSSMAEVFLADMRTSLRHGANQHSIQSSSQ</sequence>
<accession>A0A9D3NWL4</accession>
<keyword evidence="2" id="KW-1185">Reference proteome</keyword>
<reference evidence="1 2" key="1">
    <citation type="submission" date="2021-06" db="EMBL/GenBank/DDBJ databases">
        <title>Chromosome-level genome assembly of the red-tail catfish (Hemibagrus wyckioides).</title>
        <authorList>
            <person name="Shao F."/>
        </authorList>
    </citation>
    <scope>NUCLEOTIDE SEQUENCE [LARGE SCALE GENOMIC DNA]</scope>
    <source>
        <strain evidence="1">EC202008001</strain>
        <tissue evidence="1">Blood</tissue>
    </source>
</reference>
<dbReference type="AlphaFoldDB" id="A0A9D3NWL4"/>
<name>A0A9D3NWL4_9TELE</name>
<evidence type="ECO:0000313" key="1">
    <source>
        <dbReference type="EMBL" id="KAG7330338.1"/>
    </source>
</evidence>
<dbReference type="EMBL" id="JAHKSW010000007">
    <property type="protein sequence ID" value="KAG7330338.1"/>
    <property type="molecule type" value="Genomic_DNA"/>
</dbReference>
<organism evidence="1 2">
    <name type="scientific">Hemibagrus wyckioides</name>
    <dbReference type="NCBI Taxonomy" id="337641"/>
    <lineage>
        <taxon>Eukaryota</taxon>
        <taxon>Metazoa</taxon>
        <taxon>Chordata</taxon>
        <taxon>Craniata</taxon>
        <taxon>Vertebrata</taxon>
        <taxon>Euteleostomi</taxon>
        <taxon>Actinopterygii</taxon>
        <taxon>Neopterygii</taxon>
        <taxon>Teleostei</taxon>
        <taxon>Ostariophysi</taxon>
        <taxon>Siluriformes</taxon>
        <taxon>Bagridae</taxon>
        <taxon>Hemibagrus</taxon>
    </lineage>
</organism>
<gene>
    <name evidence="1" type="ORF">KOW79_006560</name>
</gene>
<protein>
    <submittedName>
        <fullName evidence="1">Uncharacterized protein</fullName>
    </submittedName>
</protein>